<dbReference type="PANTHER" id="PTHR30535">
    <property type="entry name" value="VITAMIN B12-BINDING PROTEIN"/>
    <property type="match status" value="1"/>
</dbReference>
<protein>
    <submittedName>
        <fullName evidence="2">ABC transporter substrate-binding protein</fullName>
    </submittedName>
</protein>
<dbReference type="KEGG" id="abaw:D5400_20020"/>
<dbReference type="Pfam" id="PF01497">
    <property type="entry name" value="Peripla_BP_2"/>
    <property type="match status" value="1"/>
</dbReference>
<dbReference type="SUPFAM" id="SSF53807">
    <property type="entry name" value="Helical backbone' metal receptor"/>
    <property type="match status" value="1"/>
</dbReference>
<gene>
    <name evidence="2" type="ORF">D5400_20020</name>
</gene>
<proteinExistence type="predicted"/>
<keyword evidence="3" id="KW-1185">Reference proteome</keyword>
<dbReference type="PANTHER" id="PTHR30535:SF34">
    <property type="entry name" value="MOLYBDATE-BINDING PROTEIN MOLA"/>
    <property type="match status" value="1"/>
</dbReference>
<evidence type="ECO:0000259" key="1">
    <source>
        <dbReference type="PROSITE" id="PS50983"/>
    </source>
</evidence>
<dbReference type="PROSITE" id="PS50983">
    <property type="entry name" value="FE_B12_PBP"/>
    <property type="match status" value="1"/>
</dbReference>
<reference evidence="2 3" key="1">
    <citation type="submission" date="2018-09" db="EMBL/GenBank/DDBJ databases">
        <title>Marinorhizobium profundi gen. nov., sp. nov., isolated from a deep-sea sediment sample from the New Britain Trench and proposal of Marinorhizobiaceae fam. nov. in the order Rhizobiales of the class Alphaproteobacteria.</title>
        <authorList>
            <person name="Cao J."/>
        </authorList>
    </citation>
    <scope>NUCLEOTIDE SEQUENCE [LARGE SCALE GENOMIC DNA]</scope>
    <source>
        <strain evidence="2 3">WS11</strain>
    </source>
</reference>
<dbReference type="EMBL" id="CP032509">
    <property type="protein sequence ID" value="AZN73966.1"/>
    <property type="molecule type" value="Genomic_DNA"/>
</dbReference>
<organism evidence="2 3">
    <name type="scientific">Georhizobium profundi</name>
    <dbReference type="NCBI Taxonomy" id="2341112"/>
    <lineage>
        <taxon>Bacteria</taxon>
        <taxon>Pseudomonadati</taxon>
        <taxon>Pseudomonadota</taxon>
        <taxon>Alphaproteobacteria</taxon>
        <taxon>Hyphomicrobiales</taxon>
        <taxon>Rhizobiaceae</taxon>
        <taxon>Georhizobium</taxon>
    </lineage>
</organism>
<dbReference type="AlphaFoldDB" id="A0A3Q8XSK0"/>
<evidence type="ECO:0000313" key="2">
    <source>
        <dbReference type="EMBL" id="AZN73966.1"/>
    </source>
</evidence>
<evidence type="ECO:0000313" key="3">
    <source>
        <dbReference type="Proteomes" id="UP000268192"/>
    </source>
</evidence>
<dbReference type="InterPro" id="IPR050902">
    <property type="entry name" value="ABC_Transporter_SBP"/>
</dbReference>
<feature type="domain" description="Fe/B12 periplasmic-binding" evidence="1">
    <location>
        <begin position="4"/>
        <end position="255"/>
    </location>
</feature>
<dbReference type="Proteomes" id="UP000268192">
    <property type="component" value="Chromosome"/>
</dbReference>
<dbReference type="Gene3D" id="3.40.50.1980">
    <property type="entry name" value="Nitrogenase molybdenum iron protein domain"/>
    <property type="match status" value="2"/>
</dbReference>
<accession>A0A3Q8XSK0</accession>
<dbReference type="InterPro" id="IPR002491">
    <property type="entry name" value="ABC_transptr_periplasmic_BD"/>
</dbReference>
<name>A0A3Q8XSK0_9HYPH</name>
<dbReference type="OrthoDB" id="1632039at2"/>
<sequence>MPQRVVSMNVCTDQLAMLLAADGQLISVSSLARDADYSMLAEDAAAYPINYGRAEEIHQLNPDLVLAGTFTTRSTVAMLRRLGIRVEEFAPETSLDDIRSNLQRMGEILGREDDAAELVAAFDARLAGLASDQSNLDVAIYEPDSYALGPGTLAHAVVEAAGLTNVADALGVTGMGRVPLEVMVMQAPDILVTTDDGDEVRVRAEENFAHPAFRRVAATSRTLSLPGPHWVCGGPFTLDAIELLQNAAADIAVGRP</sequence>